<dbReference type="InParanoid" id="A0A2P5E4D8"/>
<dbReference type="EMBL" id="JXTC01000231">
    <property type="protein sequence ID" value="PON80414.1"/>
    <property type="molecule type" value="Genomic_DNA"/>
</dbReference>
<dbReference type="Proteomes" id="UP000237000">
    <property type="component" value="Unassembled WGS sequence"/>
</dbReference>
<reference evidence="2" key="1">
    <citation type="submission" date="2016-06" db="EMBL/GenBank/DDBJ databases">
        <title>Parallel loss of symbiosis genes in relatives of nitrogen-fixing non-legume Parasponia.</title>
        <authorList>
            <person name="Van Velzen R."/>
            <person name="Holmer R."/>
            <person name="Bu F."/>
            <person name="Rutten L."/>
            <person name="Van Zeijl A."/>
            <person name="Liu W."/>
            <person name="Santuari L."/>
            <person name="Cao Q."/>
            <person name="Sharma T."/>
            <person name="Shen D."/>
            <person name="Roswanjaya Y."/>
            <person name="Wardhani T."/>
            <person name="Kalhor M.S."/>
            <person name="Jansen J."/>
            <person name="Van den Hoogen J."/>
            <person name="Gungor B."/>
            <person name="Hartog M."/>
            <person name="Hontelez J."/>
            <person name="Verver J."/>
            <person name="Yang W.-C."/>
            <person name="Schijlen E."/>
            <person name="Repin R."/>
            <person name="Schilthuizen M."/>
            <person name="Schranz E."/>
            <person name="Heidstra R."/>
            <person name="Miyata K."/>
            <person name="Fedorova E."/>
            <person name="Kohlen W."/>
            <person name="Bisseling T."/>
            <person name="Smit S."/>
            <person name="Geurts R."/>
        </authorList>
    </citation>
    <scope>NUCLEOTIDE SEQUENCE [LARGE SCALE GENOMIC DNA]</scope>
    <source>
        <strain evidence="2">cv. RG33-2</strain>
    </source>
</reference>
<feature type="non-terminal residue" evidence="1">
    <location>
        <position position="1"/>
    </location>
</feature>
<protein>
    <submittedName>
        <fullName evidence="1">Uncharacterized protein</fullName>
    </submittedName>
</protein>
<organism evidence="1 2">
    <name type="scientific">Trema orientale</name>
    <name type="common">Charcoal tree</name>
    <name type="synonym">Celtis orientalis</name>
    <dbReference type="NCBI Taxonomy" id="63057"/>
    <lineage>
        <taxon>Eukaryota</taxon>
        <taxon>Viridiplantae</taxon>
        <taxon>Streptophyta</taxon>
        <taxon>Embryophyta</taxon>
        <taxon>Tracheophyta</taxon>
        <taxon>Spermatophyta</taxon>
        <taxon>Magnoliopsida</taxon>
        <taxon>eudicotyledons</taxon>
        <taxon>Gunneridae</taxon>
        <taxon>Pentapetalae</taxon>
        <taxon>rosids</taxon>
        <taxon>fabids</taxon>
        <taxon>Rosales</taxon>
        <taxon>Cannabaceae</taxon>
        <taxon>Trema</taxon>
    </lineage>
</organism>
<evidence type="ECO:0000313" key="2">
    <source>
        <dbReference type="Proteomes" id="UP000237000"/>
    </source>
</evidence>
<accession>A0A2P5E4D8</accession>
<gene>
    <name evidence="1" type="ORF">TorRG33x02_234180</name>
</gene>
<evidence type="ECO:0000313" key="1">
    <source>
        <dbReference type="EMBL" id="PON80414.1"/>
    </source>
</evidence>
<sequence length="103" mass="11534">QFPTQFGLLWHPYPLPTMYAQLSLTCWFFSPRYLFSCISEWLTFASTLLGSLSVVLYSRSCHSAMSCVPPDATECTIAIDPKTTLSRCSLSDPMATKGEYCNC</sequence>
<comment type="caution">
    <text evidence="1">The sequence shown here is derived from an EMBL/GenBank/DDBJ whole genome shotgun (WGS) entry which is preliminary data.</text>
</comment>
<proteinExistence type="predicted"/>
<name>A0A2P5E4D8_TREOI</name>
<keyword evidence="2" id="KW-1185">Reference proteome</keyword>
<dbReference type="AlphaFoldDB" id="A0A2P5E4D8"/>